<evidence type="ECO:0000313" key="1">
    <source>
        <dbReference type="EMBL" id="MPN21491.1"/>
    </source>
</evidence>
<protein>
    <submittedName>
        <fullName evidence="1">Uncharacterized protein</fullName>
    </submittedName>
</protein>
<reference evidence="1" key="1">
    <citation type="submission" date="2019-08" db="EMBL/GenBank/DDBJ databases">
        <authorList>
            <person name="Kucharzyk K."/>
            <person name="Murdoch R.W."/>
            <person name="Higgins S."/>
            <person name="Loffler F."/>
        </authorList>
    </citation>
    <scope>NUCLEOTIDE SEQUENCE</scope>
</reference>
<organism evidence="1">
    <name type="scientific">bioreactor metagenome</name>
    <dbReference type="NCBI Taxonomy" id="1076179"/>
    <lineage>
        <taxon>unclassified sequences</taxon>
        <taxon>metagenomes</taxon>
        <taxon>ecological metagenomes</taxon>
    </lineage>
</organism>
<gene>
    <name evidence="1" type="ORF">SDC9_168871</name>
</gene>
<dbReference type="AlphaFoldDB" id="A0A645G3P3"/>
<sequence length="130" mass="14423">MLQVHHHAHHARRILAYADARNIGVVGANLGDQFPELRVQVDALDVHRQARRRFHKGMAGSQLLVRLDGDAGIVLRWPHPHRDDGCATRDLLSTEQQHQSARLEQRSAGGGGGLVGGRLVFHEKSFMFGT</sequence>
<dbReference type="EMBL" id="VSSQ01069483">
    <property type="protein sequence ID" value="MPN21491.1"/>
    <property type="molecule type" value="Genomic_DNA"/>
</dbReference>
<accession>A0A645G3P3</accession>
<comment type="caution">
    <text evidence="1">The sequence shown here is derived from an EMBL/GenBank/DDBJ whole genome shotgun (WGS) entry which is preliminary data.</text>
</comment>
<proteinExistence type="predicted"/>
<name>A0A645G3P3_9ZZZZ</name>